<gene>
    <name evidence="1" type="ORF">B0J12DRAFT_417168</name>
</gene>
<dbReference type="Proteomes" id="UP000774617">
    <property type="component" value="Unassembled WGS sequence"/>
</dbReference>
<evidence type="ECO:0000313" key="2">
    <source>
        <dbReference type="Proteomes" id="UP000774617"/>
    </source>
</evidence>
<organism evidence="1 2">
    <name type="scientific">Macrophomina phaseolina</name>
    <dbReference type="NCBI Taxonomy" id="35725"/>
    <lineage>
        <taxon>Eukaryota</taxon>
        <taxon>Fungi</taxon>
        <taxon>Dikarya</taxon>
        <taxon>Ascomycota</taxon>
        <taxon>Pezizomycotina</taxon>
        <taxon>Dothideomycetes</taxon>
        <taxon>Dothideomycetes incertae sedis</taxon>
        <taxon>Botryosphaeriales</taxon>
        <taxon>Botryosphaeriaceae</taxon>
        <taxon>Macrophomina</taxon>
    </lineage>
</organism>
<accession>A0ABQ8FRL7</accession>
<name>A0ABQ8FRL7_9PEZI</name>
<dbReference type="EMBL" id="JAGTJR010000072">
    <property type="protein sequence ID" value="KAH7017940.1"/>
    <property type="molecule type" value="Genomic_DNA"/>
</dbReference>
<proteinExistence type="predicted"/>
<sequence length="250" mass="27610">MEGSLVDSVAERALVQWEDVHGQQRTLGSLTHANKHGSQCMLRVLLSESHFLCRLSLHVSFKSSGHKIAKQLLFMLPLDCFSDSDAFAVDEPRITEIGSAAASAHEAGLSESGRIIRVRFRLARTGYVLHPASKTPLRPATQTFCLILALLRSLSETRCFSLFIRPSGYARHGLRTAVDRLQARSSLQQFPCVLADMYGGQGAAYVKWETYALPELPTNTQRPPSYDEATMPVSGSCKRIPLAALRKHSD</sequence>
<reference evidence="1 2" key="1">
    <citation type="journal article" date="2021" name="Nat. Commun.">
        <title>Genetic determinants of endophytism in the Arabidopsis root mycobiome.</title>
        <authorList>
            <person name="Mesny F."/>
            <person name="Miyauchi S."/>
            <person name="Thiergart T."/>
            <person name="Pickel B."/>
            <person name="Atanasova L."/>
            <person name="Karlsson M."/>
            <person name="Huettel B."/>
            <person name="Barry K.W."/>
            <person name="Haridas S."/>
            <person name="Chen C."/>
            <person name="Bauer D."/>
            <person name="Andreopoulos W."/>
            <person name="Pangilinan J."/>
            <person name="LaButti K."/>
            <person name="Riley R."/>
            <person name="Lipzen A."/>
            <person name="Clum A."/>
            <person name="Drula E."/>
            <person name="Henrissat B."/>
            <person name="Kohler A."/>
            <person name="Grigoriev I.V."/>
            <person name="Martin F.M."/>
            <person name="Hacquard S."/>
        </authorList>
    </citation>
    <scope>NUCLEOTIDE SEQUENCE [LARGE SCALE GENOMIC DNA]</scope>
    <source>
        <strain evidence="1 2">MPI-SDFR-AT-0080</strain>
    </source>
</reference>
<comment type="caution">
    <text evidence="1">The sequence shown here is derived from an EMBL/GenBank/DDBJ whole genome shotgun (WGS) entry which is preliminary data.</text>
</comment>
<protein>
    <submittedName>
        <fullName evidence="1">Uncharacterized protein</fullName>
    </submittedName>
</protein>
<evidence type="ECO:0000313" key="1">
    <source>
        <dbReference type="EMBL" id="KAH7017940.1"/>
    </source>
</evidence>
<keyword evidence="2" id="KW-1185">Reference proteome</keyword>